<feature type="transmembrane region" description="Helical" evidence="4">
    <location>
        <begin position="140"/>
        <end position="159"/>
    </location>
</feature>
<keyword evidence="7" id="KW-1185">Reference proteome</keyword>
<evidence type="ECO:0000313" key="6">
    <source>
        <dbReference type="EMBL" id="KAF5734606.1"/>
    </source>
</evidence>
<dbReference type="InterPro" id="IPR000595">
    <property type="entry name" value="cNMP-bd_dom"/>
</dbReference>
<keyword evidence="1" id="KW-0406">Ion transport</keyword>
<name>A0A7J7CKV7_TRIWF</name>
<evidence type="ECO:0000259" key="5">
    <source>
        <dbReference type="PROSITE" id="PS50042"/>
    </source>
</evidence>
<dbReference type="Proteomes" id="UP000593562">
    <property type="component" value="Unassembled WGS sequence"/>
</dbReference>
<dbReference type="CDD" id="cd00038">
    <property type="entry name" value="CAP_ED"/>
    <property type="match status" value="1"/>
</dbReference>
<evidence type="ECO:0000256" key="1">
    <source>
        <dbReference type="ARBA" id="ARBA00023286"/>
    </source>
</evidence>
<dbReference type="PANTHER" id="PTHR45651:SF11">
    <property type="entry name" value="CYCLIC NUCLEOTIDE-GATED ION CHANNEL 20, CHLOROPLASTIC-RELATED"/>
    <property type="match status" value="1"/>
</dbReference>
<accession>A0A7J7CKV7</accession>
<dbReference type="AlphaFoldDB" id="A0A7J7CKV7"/>
<dbReference type="GO" id="GO:0034220">
    <property type="term" value="P:monoatomic ion transmembrane transport"/>
    <property type="evidence" value="ECO:0007669"/>
    <property type="project" value="UniProtKB-KW"/>
</dbReference>
<keyword evidence="1" id="KW-0813">Transport</keyword>
<dbReference type="InterPro" id="IPR014710">
    <property type="entry name" value="RmlC-like_jellyroll"/>
</dbReference>
<gene>
    <name evidence="6" type="ORF">HS088_TW15G00098</name>
</gene>
<feature type="region of interest" description="Disordered" evidence="3">
    <location>
        <begin position="1"/>
        <end position="20"/>
    </location>
</feature>
<evidence type="ECO:0000256" key="2">
    <source>
        <dbReference type="ARBA" id="ARBA00023303"/>
    </source>
</evidence>
<dbReference type="SUPFAM" id="SSF51206">
    <property type="entry name" value="cAMP-binding domain-like"/>
    <property type="match status" value="1"/>
</dbReference>
<sequence length="420" mass="48074">MASDNKYDLPLLSDMHPRSNENVNPRLKTFASRTWSISFSIPMSSESYQNETNLVCFTAPLLAESRTPEIQMSSPLLISPISRNLFQPGHGVTGRKLLEPKTQTFPSCKAKDQNDRMDDKQGGNNEHLSRGLMNVLEMHAVPLLCILTLVLMGLTMGSISKLSALPRKTISSPDIYIHCFGDSRRLEMSLRRHDIEQWMRHRRLPPELRRQVLEAERCIWDATRGVNEEKLLENLPEDLQKDIRRHLFKFVKEIPIFEVMDESILDAISGRLKQKIYTKGRQILRHGGVIEKKIFIVRGKLESVGEDEIRAPLIEGDVCGEELLPWCLEQYLVNKDPKNIRIPGQQLLSDRRVKCLTNVEAFSLRAADLEEVISLYTRFLLNPGVQRAISISSVTGIYLQIRDAVRLPAFRWHGETERNG</sequence>
<keyword evidence="4" id="KW-1133">Transmembrane helix</keyword>
<keyword evidence="2" id="KW-0407">Ion channel</keyword>
<keyword evidence="4" id="KW-0472">Membrane</keyword>
<reference evidence="6 7" key="1">
    <citation type="journal article" date="2020" name="Nat. Commun.">
        <title>Genome of Tripterygium wilfordii and identification of cytochrome P450 involved in triptolide biosynthesis.</title>
        <authorList>
            <person name="Tu L."/>
            <person name="Su P."/>
            <person name="Zhang Z."/>
            <person name="Gao L."/>
            <person name="Wang J."/>
            <person name="Hu T."/>
            <person name="Zhou J."/>
            <person name="Zhang Y."/>
            <person name="Zhao Y."/>
            <person name="Liu Y."/>
            <person name="Song Y."/>
            <person name="Tong Y."/>
            <person name="Lu Y."/>
            <person name="Yang J."/>
            <person name="Xu C."/>
            <person name="Jia M."/>
            <person name="Peters R.J."/>
            <person name="Huang L."/>
            <person name="Gao W."/>
        </authorList>
    </citation>
    <scope>NUCLEOTIDE SEQUENCE [LARGE SCALE GENOMIC DNA]</scope>
    <source>
        <strain evidence="7">cv. XIE 37</strain>
        <tissue evidence="6">Leaf</tissue>
    </source>
</reference>
<dbReference type="GO" id="GO:0016020">
    <property type="term" value="C:membrane"/>
    <property type="evidence" value="ECO:0007669"/>
    <property type="project" value="UniProtKB-SubCell"/>
</dbReference>
<evidence type="ECO:0000313" key="7">
    <source>
        <dbReference type="Proteomes" id="UP000593562"/>
    </source>
</evidence>
<feature type="domain" description="Cyclic nucleotide-binding" evidence="5">
    <location>
        <begin position="256"/>
        <end position="324"/>
    </location>
</feature>
<comment type="caution">
    <text evidence="6">The sequence shown here is derived from an EMBL/GenBank/DDBJ whole genome shotgun (WGS) entry which is preliminary data.</text>
</comment>
<organism evidence="6 7">
    <name type="scientific">Tripterygium wilfordii</name>
    <name type="common">Thunder God vine</name>
    <dbReference type="NCBI Taxonomy" id="458696"/>
    <lineage>
        <taxon>Eukaryota</taxon>
        <taxon>Viridiplantae</taxon>
        <taxon>Streptophyta</taxon>
        <taxon>Embryophyta</taxon>
        <taxon>Tracheophyta</taxon>
        <taxon>Spermatophyta</taxon>
        <taxon>Magnoliopsida</taxon>
        <taxon>eudicotyledons</taxon>
        <taxon>Gunneridae</taxon>
        <taxon>Pentapetalae</taxon>
        <taxon>rosids</taxon>
        <taxon>fabids</taxon>
        <taxon>Celastrales</taxon>
        <taxon>Celastraceae</taxon>
        <taxon>Tripterygium</taxon>
    </lineage>
</organism>
<feature type="compositionally biased region" description="Basic and acidic residues" evidence="3">
    <location>
        <begin position="109"/>
        <end position="121"/>
    </location>
</feature>
<dbReference type="InterPro" id="IPR018490">
    <property type="entry name" value="cNMP-bd_dom_sf"/>
</dbReference>
<dbReference type="Gene3D" id="1.10.287.630">
    <property type="entry name" value="Helix hairpin bin"/>
    <property type="match status" value="1"/>
</dbReference>
<protein>
    <recommendedName>
        <fullName evidence="5">Cyclic nucleotide-binding domain-containing protein</fullName>
    </recommendedName>
</protein>
<keyword evidence="4" id="KW-0812">Transmembrane</keyword>
<keyword evidence="1" id="KW-1071">Ligand-gated ion channel</keyword>
<dbReference type="EMBL" id="JAAARO010000015">
    <property type="protein sequence ID" value="KAF5734606.1"/>
    <property type="molecule type" value="Genomic_DNA"/>
</dbReference>
<proteinExistence type="predicted"/>
<dbReference type="InParanoid" id="A0A7J7CKV7"/>
<evidence type="ECO:0000256" key="3">
    <source>
        <dbReference type="SAM" id="MobiDB-lite"/>
    </source>
</evidence>
<dbReference type="Gene3D" id="2.60.120.10">
    <property type="entry name" value="Jelly Rolls"/>
    <property type="match status" value="1"/>
</dbReference>
<feature type="region of interest" description="Disordered" evidence="3">
    <location>
        <begin position="106"/>
        <end position="125"/>
    </location>
</feature>
<dbReference type="PANTHER" id="PTHR45651">
    <property type="entry name" value="CYCLIC NUCLEOTIDE-GATED ION CHANNEL 15-RELATED-RELATED"/>
    <property type="match status" value="1"/>
</dbReference>
<evidence type="ECO:0000256" key="4">
    <source>
        <dbReference type="SAM" id="Phobius"/>
    </source>
</evidence>
<dbReference type="PROSITE" id="PS50042">
    <property type="entry name" value="CNMP_BINDING_3"/>
    <property type="match status" value="1"/>
</dbReference>